<keyword evidence="2" id="KW-1185">Reference proteome</keyword>
<proteinExistence type="predicted"/>
<name>A7I1S3_CAMHC</name>
<dbReference type="HOGENOM" id="CLU_3230981_0_0_7"/>
<dbReference type="EMBL" id="CP000776">
    <property type="protein sequence ID" value="ABS51510.1"/>
    <property type="molecule type" value="Genomic_DNA"/>
</dbReference>
<evidence type="ECO:0000313" key="1">
    <source>
        <dbReference type="EMBL" id="ABS51510.1"/>
    </source>
</evidence>
<accession>A7I1S3</accession>
<dbReference type="AlphaFoldDB" id="A7I1S3"/>
<dbReference type="KEGG" id="cha:CHAB381_0902"/>
<dbReference type="STRING" id="360107.CHAB381_0902"/>
<gene>
    <name evidence="1" type="ordered locus">CHAB381_0902</name>
</gene>
<protein>
    <submittedName>
        <fullName evidence="1">Uncharacterized protein</fullName>
    </submittedName>
</protein>
<reference evidence="2" key="1">
    <citation type="submission" date="2007-07" db="EMBL/GenBank/DDBJ databases">
        <title>Complete genome sequence of Campylobacter hominis ATCC BAA-381, a commensal isolated from the human gastrointestinal tract.</title>
        <authorList>
            <person name="Fouts D.E."/>
            <person name="Mongodin E.F."/>
            <person name="Puiu D."/>
            <person name="Sebastian Y."/>
            <person name="Miller W.G."/>
            <person name="Mandrell R.E."/>
            <person name="Nelson K.E."/>
        </authorList>
    </citation>
    <scope>NUCLEOTIDE SEQUENCE [LARGE SCALE GENOMIC DNA]</scope>
    <source>
        <strain evidence="2">ATCC BAA-381 / LMG 19568 / NCTC 13146 / CH001A</strain>
    </source>
</reference>
<evidence type="ECO:0000313" key="2">
    <source>
        <dbReference type="Proteomes" id="UP000002407"/>
    </source>
</evidence>
<organism evidence="1 2">
    <name type="scientific">Campylobacter hominis (strain ATCC BAA-381 / DSM 21671 / CCUG 45161 / LMG 19568 / NCTC 13146 / CH001A)</name>
    <dbReference type="NCBI Taxonomy" id="360107"/>
    <lineage>
        <taxon>Bacteria</taxon>
        <taxon>Pseudomonadati</taxon>
        <taxon>Campylobacterota</taxon>
        <taxon>Epsilonproteobacteria</taxon>
        <taxon>Campylobacterales</taxon>
        <taxon>Campylobacteraceae</taxon>
        <taxon>Campylobacter</taxon>
    </lineage>
</organism>
<dbReference type="Proteomes" id="UP000002407">
    <property type="component" value="Chromosome"/>
</dbReference>
<sequence length="43" mass="4975">MVVKTAYLAKVNFILIYKVNSAQILKTVKFHQKKHKSAQIQCI</sequence>